<dbReference type="CDD" id="cd07812">
    <property type="entry name" value="SRPBCC"/>
    <property type="match status" value="1"/>
</dbReference>
<proteinExistence type="predicted"/>
<protein>
    <recommendedName>
        <fullName evidence="3">SRPBCC family protein</fullName>
    </recommendedName>
</protein>
<dbReference type="AlphaFoldDB" id="A0A839QMV3"/>
<dbReference type="Gene3D" id="3.30.530.20">
    <property type="match status" value="1"/>
</dbReference>
<keyword evidence="2" id="KW-1185">Reference proteome</keyword>
<name>A0A839QMV3_9MICC</name>
<dbReference type="EMBL" id="JACHVS010000002">
    <property type="protein sequence ID" value="MBB2997227.1"/>
    <property type="molecule type" value="Genomic_DNA"/>
</dbReference>
<dbReference type="Proteomes" id="UP000523000">
    <property type="component" value="Unassembled WGS sequence"/>
</dbReference>
<dbReference type="RefSeq" id="WP_183512775.1">
    <property type="nucleotide sequence ID" value="NZ_BAABGK010000104.1"/>
</dbReference>
<gene>
    <name evidence="1" type="ORF">E9229_003474</name>
</gene>
<dbReference type="InterPro" id="IPR023393">
    <property type="entry name" value="START-like_dom_sf"/>
</dbReference>
<accession>A0A839QMV3</accession>
<organism evidence="1 2">
    <name type="scientific">Paeniglutamicibacter cryotolerans</name>
    <dbReference type="NCBI Taxonomy" id="670079"/>
    <lineage>
        <taxon>Bacteria</taxon>
        <taxon>Bacillati</taxon>
        <taxon>Actinomycetota</taxon>
        <taxon>Actinomycetes</taxon>
        <taxon>Micrococcales</taxon>
        <taxon>Micrococcaceae</taxon>
        <taxon>Paeniglutamicibacter</taxon>
    </lineage>
</organism>
<sequence>MKFTLEVLVDAPLDHVLALLADPEHSKQWQPEIQDIQWLSGTPGAAGSTCRYHLRLPNGRNVTADETFIRRDPDGTEESVGVTNGIECRMLGRPLPTPDGRVCWIVEHDLRMHPIRAAVAFFFSPLVRRQSQTQFDRFAAWAELTHKDRSGV</sequence>
<reference evidence="1 2" key="1">
    <citation type="submission" date="2020-08" db="EMBL/GenBank/DDBJ databases">
        <title>Sequencing the genomes of 1000 actinobacteria strains.</title>
        <authorList>
            <person name="Klenk H.-P."/>
        </authorList>
    </citation>
    <scope>NUCLEOTIDE SEQUENCE [LARGE SCALE GENOMIC DNA]</scope>
    <source>
        <strain evidence="1 2">DSM 22826</strain>
    </source>
</reference>
<comment type="caution">
    <text evidence="1">The sequence shown here is derived from an EMBL/GenBank/DDBJ whole genome shotgun (WGS) entry which is preliminary data.</text>
</comment>
<dbReference type="InterPro" id="IPR019587">
    <property type="entry name" value="Polyketide_cyclase/dehydratase"/>
</dbReference>
<dbReference type="Pfam" id="PF10604">
    <property type="entry name" value="Polyketide_cyc2"/>
    <property type="match status" value="1"/>
</dbReference>
<evidence type="ECO:0008006" key="3">
    <source>
        <dbReference type="Google" id="ProtNLM"/>
    </source>
</evidence>
<evidence type="ECO:0000313" key="2">
    <source>
        <dbReference type="Proteomes" id="UP000523000"/>
    </source>
</evidence>
<evidence type="ECO:0000313" key="1">
    <source>
        <dbReference type="EMBL" id="MBB2997227.1"/>
    </source>
</evidence>
<dbReference type="SUPFAM" id="SSF55961">
    <property type="entry name" value="Bet v1-like"/>
    <property type="match status" value="1"/>
</dbReference>